<reference evidence="12" key="1">
    <citation type="submission" date="2016-11" db="EMBL/GenBank/DDBJ databases">
        <authorList>
            <person name="Varghese N."/>
            <person name="Submissions S."/>
        </authorList>
    </citation>
    <scope>NUCLEOTIDE SEQUENCE [LARGE SCALE GENOMIC DNA]</scope>
    <source>
        <strain evidence="12">DSM 45627</strain>
    </source>
</reference>
<dbReference type="GO" id="GO:0004252">
    <property type="term" value="F:serine-type endopeptidase activity"/>
    <property type="evidence" value="ECO:0007669"/>
    <property type="project" value="UniProtKB-UniRule"/>
</dbReference>
<evidence type="ECO:0000256" key="4">
    <source>
        <dbReference type="ARBA" id="ARBA00022825"/>
    </source>
</evidence>
<dbReference type="InterPro" id="IPR000209">
    <property type="entry name" value="Peptidase_S8/S53_dom"/>
</dbReference>
<dbReference type="Proteomes" id="UP000186132">
    <property type="component" value="Unassembled WGS sequence"/>
</dbReference>
<feature type="domain" description="FlgD/Vpr Ig-like" evidence="10">
    <location>
        <begin position="634"/>
        <end position="699"/>
    </location>
</feature>
<dbReference type="Pfam" id="PF00082">
    <property type="entry name" value="Peptidase_S8"/>
    <property type="match status" value="1"/>
</dbReference>
<dbReference type="PROSITE" id="PS00138">
    <property type="entry name" value="SUBTILASE_SER"/>
    <property type="match status" value="1"/>
</dbReference>
<evidence type="ECO:0000256" key="3">
    <source>
        <dbReference type="ARBA" id="ARBA00022801"/>
    </source>
</evidence>
<dbReference type="GO" id="GO:0006508">
    <property type="term" value="P:proteolysis"/>
    <property type="evidence" value="ECO:0007669"/>
    <property type="project" value="UniProtKB-KW"/>
</dbReference>
<dbReference type="OrthoDB" id="9813435at2"/>
<dbReference type="InterPro" id="IPR050131">
    <property type="entry name" value="Peptidase_S8_subtilisin-like"/>
</dbReference>
<dbReference type="Pfam" id="PF13860">
    <property type="entry name" value="FlgD_ig"/>
    <property type="match status" value="2"/>
</dbReference>
<dbReference type="PANTHER" id="PTHR43806">
    <property type="entry name" value="PEPTIDASE S8"/>
    <property type="match status" value="1"/>
</dbReference>
<keyword evidence="2 5" id="KW-0645">Protease</keyword>
<feature type="active site" description="Charge relay system" evidence="5">
    <location>
        <position position="381"/>
    </location>
</feature>
<evidence type="ECO:0000256" key="8">
    <source>
        <dbReference type="SAM" id="SignalP"/>
    </source>
</evidence>
<dbReference type="STRING" id="1206085.SAMN05443575_3841"/>
<keyword evidence="12" id="KW-1185">Reference proteome</keyword>
<sequence>MARVRMLVAAAVTVLLAGTTAEALADPTPTAPPTRPASSSADPGTPTTGATTAPASSAPASSAPADPDVLILHTDTSAGTRSAALRGELRRLGATVRHTFGSQQAVSVQLPAGTRVRRDAAARLGALPGVRGVERPVTRTFDRAPDVPDDPKLAAQRAYLDAVNAPAAWARQHGTAAVRIAVIDSGVDVGHPDLAGKVVGRFNAVTGSSSVGDAVGHGTFVAGVAAADTGNGIGVAGAGYDTSLLAVKIADRYGDIALDDEVAGIRWAVAHGADVINLSISGPAASTAERKAIEYAQRKGVLVVAAAGNEHSTTKQYPAAYRDVIAVGATDVASRRRASFSSHGAWVTLAAPGTGIYSTVPRAGSEDFPTHAGYARGDGTSFATPLVAGAAALVKAQNPAMSAAAIRAALVRATRGYAHSDLGRGQLDFDLALRHATPTTRTSGAAALGSTGAIPLVATSGAPRVAFRVDAGPRLASVPVVSGTARSTWSSFGYANGTHRLTAVDCSEFGECAAQGATTTFTVANAAPTLDSPPRGATVSGRFTASGTGPGGVLRLLVDGREAAVDRTAPYSFTLNAGAWRDADHRLAVQTCAAGQARCDGPRSAVTTVTFDSLHPAVTGLSRTRISPNGDGSGDTARVTFTLPERQDVTVETRDAAGTLRSRAHLGVLAAGRHHWTWRGHGSTGRRLPDGRYRLALVTARTAQGVTRHGLSVRSAAIDTVAPRLRSVRGNRARLYPARDGYRDAFRPAATLPDAGSLTLTVRDSAGHRVRTLRAGPRHGSRAAATWTGRTASGRVVRAGRYRWTFTVADSAGNRTTSRPYRLTVSAQRLRTVVRTLERPAHTADVGGTARCATRRGSAWSGGLHLVNRCRQGAGDVSYAAYVFTVPKAHRFLRLRLSAYGYAGRTSELSAYYERTDGGLEIPGAVRVPRTRARWYPVSTVPAASHVMHRRVRVTLILSDRYRGANDVDIRSVRLRVTLRTLV</sequence>
<keyword evidence="3 5" id="KW-0378">Hydrolase</keyword>
<feature type="active site" description="Charge relay system" evidence="5">
    <location>
        <position position="184"/>
    </location>
</feature>
<feature type="region of interest" description="Disordered" evidence="7">
    <location>
        <begin position="24"/>
        <end position="67"/>
    </location>
</feature>
<keyword evidence="8" id="KW-0732">Signal</keyword>
<feature type="active site" description="Charge relay system" evidence="5">
    <location>
        <position position="217"/>
    </location>
</feature>
<feature type="domain" description="Peptidase S8/S53" evidence="9">
    <location>
        <begin position="177"/>
        <end position="421"/>
    </location>
</feature>
<dbReference type="RefSeq" id="WP_073392042.1">
    <property type="nucleotide sequence ID" value="NZ_FQVU01000006.1"/>
</dbReference>
<dbReference type="InterPro" id="IPR022398">
    <property type="entry name" value="Peptidase_S8_His-AS"/>
</dbReference>
<protein>
    <submittedName>
        <fullName evidence="11">Serine protease, subtilisin family</fullName>
    </submittedName>
</protein>
<accession>A0A1M5SVZ0</accession>
<proteinExistence type="inferred from homology"/>
<dbReference type="SUPFAM" id="SSF52743">
    <property type="entry name" value="Subtilisin-like"/>
    <property type="match status" value="1"/>
</dbReference>
<evidence type="ECO:0000256" key="6">
    <source>
        <dbReference type="RuleBase" id="RU003355"/>
    </source>
</evidence>
<feature type="signal peptide" evidence="8">
    <location>
        <begin position="1"/>
        <end position="25"/>
    </location>
</feature>
<dbReference type="PROSITE" id="PS00137">
    <property type="entry name" value="SUBTILASE_HIS"/>
    <property type="match status" value="1"/>
</dbReference>
<dbReference type="InterPro" id="IPR015500">
    <property type="entry name" value="Peptidase_S8_subtilisin-rel"/>
</dbReference>
<name>A0A1M5SVZ0_9ACTN</name>
<dbReference type="PROSITE" id="PS00136">
    <property type="entry name" value="SUBTILASE_ASP"/>
    <property type="match status" value="1"/>
</dbReference>
<dbReference type="AlphaFoldDB" id="A0A1M5SVZ0"/>
<dbReference type="PANTHER" id="PTHR43806:SF11">
    <property type="entry name" value="CEREVISIN-RELATED"/>
    <property type="match status" value="1"/>
</dbReference>
<evidence type="ECO:0000256" key="2">
    <source>
        <dbReference type="ARBA" id="ARBA00022670"/>
    </source>
</evidence>
<evidence type="ECO:0000256" key="7">
    <source>
        <dbReference type="SAM" id="MobiDB-lite"/>
    </source>
</evidence>
<dbReference type="InterPro" id="IPR023828">
    <property type="entry name" value="Peptidase_S8_Ser-AS"/>
</dbReference>
<organism evidence="11 12">
    <name type="scientific">Jatrophihabitans endophyticus</name>
    <dbReference type="NCBI Taxonomy" id="1206085"/>
    <lineage>
        <taxon>Bacteria</taxon>
        <taxon>Bacillati</taxon>
        <taxon>Actinomycetota</taxon>
        <taxon>Actinomycetes</taxon>
        <taxon>Jatrophihabitantales</taxon>
        <taxon>Jatrophihabitantaceae</taxon>
        <taxon>Jatrophihabitans</taxon>
    </lineage>
</organism>
<evidence type="ECO:0000313" key="11">
    <source>
        <dbReference type="EMBL" id="SHH42731.1"/>
    </source>
</evidence>
<evidence type="ECO:0000313" key="12">
    <source>
        <dbReference type="Proteomes" id="UP000186132"/>
    </source>
</evidence>
<evidence type="ECO:0000259" key="10">
    <source>
        <dbReference type="Pfam" id="PF13860"/>
    </source>
</evidence>
<feature type="domain" description="FlgD/Vpr Ig-like" evidence="10">
    <location>
        <begin position="754"/>
        <end position="807"/>
    </location>
</feature>
<evidence type="ECO:0000256" key="5">
    <source>
        <dbReference type="PROSITE-ProRule" id="PRU01240"/>
    </source>
</evidence>
<dbReference type="InterPro" id="IPR025965">
    <property type="entry name" value="FlgD/Vpr_Ig-like"/>
</dbReference>
<dbReference type="InterPro" id="IPR023827">
    <property type="entry name" value="Peptidase_S8_Asp-AS"/>
</dbReference>
<keyword evidence="4 5" id="KW-0720">Serine protease</keyword>
<dbReference type="PROSITE" id="PS51892">
    <property type="entry name" value="SUBTILASE"/>
    <property type="match status" value="1"/>
</dbReference>
<comment type="similarity">
    <text evidence="1 5 6">Belongs to the peptidase S8 family.</text>
</comment>
<evidence type="ECO:0000256" key="1">
    <source>
        <dbReference type="ARBA" id="ARBA00011073"/>
    </source>
</evidence>
<dbReference type="PRINTS" id="PR00723">
    <property type="entry name" value="SUBTILISIN"/>
</dbReference>
<gene>
    <name evidence="11" type="ORF">SAMN05443575_3841</name>
</gene>
<dbReference type="InterPro" id="IPR036852">
    <property type="entry name" value="Peptidase_S8/S53_dom_sf"/>
</dbReference>
<dbReference type="Gene3D" id="2.60.40.4070">
    <property type="match status" value="2"/>
</dbReference>
<dbReference type="Gene3D" id="3.40.50.200">
    <property type="entry name" value="Peptidase S8/S53 domain"/>
    <property type="match status" value="1"/>
</dbReference>
<feature type="compositionally biased region" description="Low complexity" evidence="7">
    <location>
        <begin position="36"/>
        <end position="67"/>
    </location>
</feature>
<evidence type="ECO:0000259" key="9">
    <source>
        <dbReference type="Pfam" id="PF00082"/>
    </source>
</evidence>
<feature type="chain" id="PRO_5012183664" evidence="8">
    <location>
        <begin position="26"/>
        <end position="983"/>
    </location>
</feature>
<dbReference type="EMBL" id="FQVU01000006">
    <property type="protein sequence ID" value="SHH42731.1"/>
    <property type="molecule type" value="Genomic_DNA"/>
</dbReference>